<dbReference type="KEGG" id="vg:23632062"/>
<protein>
    <submittedName>
        <fullName evidence="1">Bro</fullName>
    </submittedName>
</protein>
<dbReference type="Proteomes" id="UP000201335">
    <property type="component" value="Segment"/>
</dbReference>
<dbReference type="GeneID" id="23632062"/>
<dbReference type="RefSeq" id="YP_009121845.1">
    <property type="nucleotide sequence ID" value="NC_026511.1"/>
</dbReference>
<proteinExistence type="predicted"/>
<organism evidence="1 2">
    <name type="scientific">Spodoptera frugiperda granulovirus</name>
    <dbReference type="NCBI Taxonomy" id="307454"/>
    <lineage>
        <taxon>Viruses</taxon>
        <taxon>Viruses incertae sedis</taxon>
        <taxon>Naldaviricetes</taxon>
        <taxon>Lefavirales</taxon>
        <taxon>Baculoviridae</taxon>
        <taxon>Betabaculovirus</taxon>
        <taxon>Betabaculovirus spofrugiperdae</taxon>
    </lineage>
</organism>
<accession>A0A0C5AQ72</accession>
<dbReference type="EMBL" id="KM371112">
    <property type="protein sequence ID" value="AJK91721.1"/>
    <property type="molecule type" value="Genomic_DNA"/>
</dbReference>
<evidence type="ECO:0000313" key="2">
    <source>
        <dbReference type="Proteomes" id="UP000201335"/>
    </source>
</evidence>
<evidence type="ECO:0000313" key="1">
    <source>
        <dbReference type="EMBL" id="AJK91721.1"/>
    </source>
</evidence>
<dbReference type="OrthoDB" id="10010at10239"/>
<keyword evidence="2" id="KW-1185">Reference proteome</keyword>
<name>A0A0C5AQ72_9BBAC</name>
<sequence length="267" mass="30733">MESTPQSSHTFNVDRLIASNSILCDTIQRLEARLTDAQSRVTTLEKVVIDKDRQLDIMYHRMNELYNVLRQKDAQIQRLSGGNTPVTITEQQLKTLTGKPDNMPVIKLPANKLYPLVKIPIPLYHNIPKIDMVVDQPVQPPPPPPTTSVTSTPGTPVDDSRSMMICVTRVEHLIKAVTAQKLYVDALKKRNEIDLSTIIVETKCKQPQKLWEETMNVCQKKYNSKVKLLRKTLRFVNLRDAEVFANEIEHMYKNFDEWDTNKQYMSD</sequence>
<reference evidence="1 2" key="1">
    <citation type="journal article" date="2015" name="Viruses">
        <title>The complete sequence of the first Spodoptera frugiperda Betabaculovirus genome: a natural multiple recombinant virus.</title>
        <authorList>
            <person name="Cuartas P.E."/>
            <person name="Barrera G.P."/>
            <person name="Belaich M.N."/>
            <person name="Barreto E."/>
            <person name="Ghiringhelli P.D."/>
            <person name="Villamizar L.F."/>
        </authorList>
    </citation>
    <scope>NUCLEOTIDE SEQUENCE [LARGE SCALE GENOMIC DNA]</scope>
    <source>
        <strain evidence="1">VG008</strain>
    </source>
</reference>